<dbReference type="Gene3D" id="2.80.10.50">
    <property type="match status" value="1"/>
</dbReference>
<dbReference type="PIR" id="JS0650">
    <property type="entry name" value="JS0650"/>
</dbReference>
<evidence type="ECO:0000256" key="2">
    <source>
        <dbReference type="ARBA" id="ARBA00023157"/>
    </source>
</evidence>
<dbReference type="SMART" id="SM00452">
    <property type="entry name" value="STI"/>
    <property type="match status" value="1"/>
</dbReference>
<dbReference type="InterPro" id="IPR011065">
    <property type="entry name" value="Kunitz_inhibitor_STI-like_sf"/>
</dbReference>
<dbReference type="PIR" id="I61491">
    <property type="entry name" value="I61491"/>
</dbReference>
<feature type="chain" id="PRO_5008424527" evidence="3">
    <location>
        <begin position="25"/>
        <end position="207"/>
    </location>
</feature>
<keyword evidence="2" id="KW-1015">Disulfide bond</keyword>
<evidence type="ECO:0000256" key="3">
    <source>
        <dbReference type="SAM" id="SignalP"/>
    </source>
</evidence>
<proteinExistence type="inferred from homology"/>
<protein>
    <submittedName>
        <fullName evidence="4">Kunitz chymotrypsin inhibitor 2</fullName>
    </submittedName>
    <submittedName>
        <fullName evidence="5">Putative Kunitz chymotrypsin inhibitor</fullName>
    </submittedName>
</protein>
<dbReference type="CDD" id="cd23362">
    <property type="entry name" value="beta-trefoil_STI_WCI3-like"/>
    <property type="match status" value="1"/>
</dbReference>
<feature type="signal peptide" evidence="3">
    <location>
        <begin position="1"/>
        <end position="24"/>
    </location>
</feature>
<name>Q43708_PSOTE</name>
<dbReference type="MEROPS" id="I03.009"/>
<reference evidence="5" key="1">
    <citation type="journal article" date="1992" name="J. Biochem.">
        <title>Structure and regulated expression of Kunitz chymotrypsin inhibitor genes in winged bean [Psophocarpus tetragonolobus (L.) DC.].</title>
        <authorList>
            <person name="Habu Y."/>
            <person name="Peyachoknagul S."/>
            <person name="Umemoto K."/>
            <person name="Sakata Y."/>
            <person name="Ohno T."/>
        </authorList>
    </citation>
    <scope>NUCLEOTIDE SEQUENCE</scope>
    <source>
        <tissue evidence="5">Leaf</tissue>
    </source>
</reference>
<dbReference type="SUPFAM" id="SSF50386">
    <property type="entry name" value="STI-like"/>
    <property type="match status" value="1"/>
</dbReference>
<organism evidence="5">
    <name type="scientific">Psophocarpus tetragonolobus</name>
    <name type="common">Winged bean</name>
    <name type="synonym">Dolichos tetragonolobus</name>
    <dbReference type="NCBI Taxonomy" id="3891"/>
    <lineage>
        <taxon>Eukaryota</taxon>
        <taxon>Viridiplantae</taxon>
        <taxon>Streptophyta</taxon>
        <taxon>Embryophyta</taxon>
        <taxon>Tracheophyta</taxon>
        <taxon>Spermatophyta</taxon>
        <taxon>Magnoliopsida</taxon>
        <taxon>eudicotyledons</taxon>
        <taxon>Gunneridae</taxon>
        <taxon>Pentapetalae</taxon>
        <taxon>rosids</taxon>
        <taxon>fabids</taxon>
        <taxon>Fabales</taxon>
        <taxon>Fabaceae</taxon>
        <taxon>Papilionoideae</taxon>
        <taxon>50 kb inversion clade</taxon>
        <taxon>NPAAA clade</taxon>
        <taxon>indigoferoid/millettioid clade</taxon>
        <taxon>Phaseoleae</taxon>
        <taxon>Psophocarpus</taxon>
    </lineage>
</organism>
<dbReference type="Pfam" id="PF00197">
    <property type="entry name" value="Kunitz_legume"/>
    <property type="match status" value="1"/>
</dbReference>
<dbReference type="EMBL" id="D31703">
    <property type="protein sequence ID" value="BAA06512.1"/>
    <property type="molecule type" value="Genomic_DNA"/>
</dbReference>
<keyword evidence="3" id="KW-0732">Signal</keyword>
<dbReference type="PROSITE" id="PS00283">
    <property type="entry name" value="SOYBEAN_KUNITZ"/>
    <property type="match status" value="1"/>
</dbReference>
<dbReference type="InterPro" id="IPR002160">
    <property type="entry name" value="Prot_inh_Kunz-lg"/>
</dbReference>
<comment type="similarity">
    <text evidence="1">Belongs to the protease inhibitor I3 (leguminous Kunitz-type inhibitor) family.</text>
</comment>
<sequence length="207" mass="22793">MKSTTFLALFLLSAIISHLPSSTADDDLVDAEGNLVENGGTYYLLPHIWAHGGGIETAKTGNEPCPLTVVRSPNEVSKGEPIRISSQFLSLFIPRGSLVALGFANPPSCAASPWWTVVDSPQGPAVKLSQQKLPEKDILVFKFEKVSHSNIHVYKLLYCQRDEEDVKCDQYIGIHRDRNGNRRLVVTEENPLELVLLKAKSETASSH</sequence>
<dbReference type="PANTHER" id="PTHR33107">
    <property type="entry name" value="KUNITZ TRYPSIN INHIBITOR 2"/>
    <property type="match status" value="1"/>
</dbReference>
<evidence type="ECO:0000313" key="4">
    <source>
        <dbReference type="EMBL" id="AAC60536.1"/>
    </source>
</evidence>
<reference evidence="5" key="2">
    <citation type="submission" date="1994-05" db="EMBL/GenBank/DDBJ databases">
        <authorList>
            <person name="Habu Y."/>
        </authorList>
    </citation>
    <scope>NUCLEOTIDE SEQUENCE</scope>
    <source>
        <tissue evidence="5">Leaf</tissue>
    </source>
</reference>
<dbReference type="GO" id="GO:0004866">
    <property type="term" value="F:endopeptidase inhibitor activity"/>
    <property type="evidence" value="ECO:0007669"/>
    <property type="project" value="InterPro"/>
</dbReference>
<dbReference type="AlphaFoldDB" id="Q43708"/>
<evidence type="ECO:0000313" key="5">
    <source>
        <dbReference type="EMBL" id="BAA06512.1"/>
    </source>
</evidence>
<dbReference type="PANTHER" id="PTHR33107:SF81">
    <property type="entry name" value="TRYPSIN INHIBITOR A"/>
    <property type="match status" value="1"/>
</dbReference>
<dbReference type="PRINTS" id="PR00291">
    <property type="entry name" value="KUNITZINHBTR"/>
</dbReference>
<accession>Q43708</accession>
<evidence type="ECO:0000256" key="1">
    <source>
        <dbReference type="ARBA" id="ARBA00005440"/>
    </source>
</evidence>
<dbReference type="EMBL" id="S96733">
    <property type="protein sequence ID" value="AAC60536.1"/>
    <property type="molecule type" value="Genomic_DNA"/>
</dbReference>